<dbReference type="EMBL" id="JBHUON010000008">
    <property type="protein sequence ID" value="MFD2864829.1"/>
    <property type="molecule type" value="Genomic_DNA"/>
</dbReference>
<comment type="caution">
    <text evidence="1">The sequence shown here is derived from an EMBL/GenBank/DDBJ whole genome shotgun (WGS) entry which is preliminary data.</text>
</comment>
<feature type="non-terminal residue" evidence="1">
    <location>
        <position position="1"/>
    </location>
</feature>
<dbReference type="RefSeq" id="WP_377126011.1">
    <property type="nucleotide sequence ID" value="NZ_JBHUON010000008.1"/>
</dbReference>
<name>A0ABW5XP54_9SPHI</name>
<reference evidence="2" key="1">
    <citation type="journal article" date="2019" name="Int. J. Syst. Evol. Microbiol.">
        <title>The Global Catalogue of Microorganisms (GCM) 10K type strain sequencing project: providing services to taxonomists for standard genome sequencing and annotation.</title>
        <authorList>
            <consortium name="The Broad Institute Genomics Platform"/>
            <consortium name="The Broad Institute Genome Sequencing Center for Infectious Disease"/>
            <person name="Wu L."/>
            <person name="Ma J."/>
        </authorList>
    </citation>
    <scope>NUCLEOTIDE SEQUENCE [LARGE SCALE GENOMIC DNA]</scope>
    <source>
        <strain evidence="2">KCTC 52232</strain>
    </source>
</reference>
<sequence length="91" mass="10335">LVSLPRNGVVNLTRNHWSHSAGIGWSISAVYPTYDTELGLIVPKAKSLPEKVKGNIKNEEYLNIINTSRRIGAWFGQFNQSEILLYFNLQF</sequence>
<proteinExistence type="predicted"/>
<evidence type="ECO:0000313" key="1">
    <source>
        <dbReference type="EMBL" id="MFD2864829.1"/>
    </source>
</evidence>
<dbReference type="Proteomes" id="UP001597601">
    <property type="component" value="Unassembled WGS sequence"/>
</dbReference>
<accession>A0ABW5XP54</accession>
<keyword evidence="2" id="KW-1185">Reference proteome</keyword>
<organism evidence="1 2">
    <name type="scientific">Mucilaginibacter antarcticus</name>
    <dbReference type="NCBI Taxonomy" id="1855725"/>
    <lineage>
        <taxon>Bacteria</taxon>
        <taxon>Pseudomonadati</taxon>
        <taxon>Bacteroidota</taxon>
        <taxon>Sphingobacteriia</taxon>
        <taxon>Sphingobacteriales</taxon>
        <taxon>Sphingobacteriaceae</taxon>
        <taxon>Mucilaginibacter</taxon>
    </lineage>
</organism>
<protein>
    <submittedName>
        <fullName evidence="1">Uncharacterized protein</fullName>
    </submittedName>
</protein>
<evidence type="ECO:0000313" key="2">
    <source>
        <dbReference type="Proteomes" id="UP001597601"/>
    </source>
</evidence>
<gene>
    <name evidence="1" type="ORF">ACFSYC_09035</name>
</gene>